<proteinExistence type="predicted"/>
<evidence type="ECO:0000313" key="1">
    <source>
        <dbReference type="EMBL" id="AJD51124.1"/>
    </source>
</evidence>
<dbReference type="Proteomes" id="UP000007127">
    <property type="component" value="Chromosome"/>
</dbReference>
<reference evidence="1 2" key="1">
    <citation type="journal article" date="2012" name="J. Bacteriol.">
        <title>Genome sequence of Thalassospira xiamenensis type strain M-5.</title>
        <authorList>
            <person name="Lai Q."/>
            <person name="Shao Z."/>
        </authorList>
    </citation>
    <scope>NUCLEOTIDE SEQUENCE [LARGE SCALE GENOMIC DNA]</scope>
    <source>
        <strain evidence="1 2">M-5</strain>
    </source>
</reference>
<dbReference type="AlphaFoldDB" id="A0AB72UAJ3"/>
<organism evidence="1 2">
    <name type="scientific">Thalassospira xiamenensis M-5 = DSM 17429</name>
    <dbReference type="NCBI Taxonomy" id="1123366"/>
    <lineage>
        <taxon>Bacteria</taxon>
        <taxon>Pseudomonadati</taxon>
        <taxon>Pseudomonadota</taxon>
        <taxon>Alphaproteobacteria</taxon>
        <taxon>Rhodospirillales</taxon>
        <taxon>Thalassospiraceae</taxon>
        <taxon>Thalassospira</taxon>
    </lineage>
</organism>
<dbReference type="KEGG" id="txi:TH3_05020"/>
<protein>
    <submittedName>
        <fullName evidence="1">Uncharacterized protein</fullName>
    </submittedName>
</protein>
<gene>
    <name evidence="1" type="ORF">TH3_05020</name>
</gene>
<accession>A0AB72UAJ3</accession>
<dbReference type="EMBL" id="CP004388">
    <property type="protein sequence ID" value="AJD51124.1"/>
    <property type="molecule type" value="Genomic_DNA"/>
</dbReference>
<name>A0AB72UAJ3_9PROT</name>
<evidence type="ECO:0000313" key="2">
    <source>
        <dbReference type="Proteomes" id="UP000007127"/>
    </source>
</evidence>
<sequence length="149" mass="14926">MCTAITAGCGVVLRDKVADGDIGAILDEQGPAKPGTAACGLAGIAARCNRILDGQVVDCHGAGIHKQAAKGVIATECIAIPVQRDVAVKRVQVAAGQRDGAKAILDINGVGAARSIGIKNRLTQGTGTAIGGVGHIERCGLCRSCWCGA</sequence>